<dbReference type="Proteomes" id="UP000655366">
    <property type="component" value="Unassembled WGS sequence"/>
</dbReference>
<dbReference type="EMBL" id="JADNYM010000003">
    <property type="protein sequence ID" value="MBG0738438.1"/>
    <property type="molecule type" value="Genomic_DNA"/>
</dbReference>
<sequence>MSELTYRPWREGDDLALNELWGDPETYQSGQFRAAFAPNSSGRRDGGPNDGGPDDGGTTVPDGSWRRCIVAEDQGIPVAAAVVYETRLHPQRLWAYLEVARDHRRAGVGATLLTMLRREAERAPSGVRALRTKVEPETPGAAFAQEAGLRQLQRSRIVRVQPGALRLPVFGDGSEAAATAQVQDLATGSVELTDVVGRYYTDVHQWDPTGALPPGTVQRLFLDDLSGAHGAVVLRERPESAFGGTVAPSRKGRIQAFAVSYSQGATDEPTDVFLGHEPALPPGQAVAAVRDLLALIAHQYPVVLELDDSMVALSAVVEPILAASAALVLGAETLVVGD</sequence>
<dbReference type="RefSeq" id="WP_196395369.1">
    <property type="nucleotide sequence ID" value="NZ_JADNYM010000003.1"/>
</dbReference>
<protein>
    <submittedName>
        <fullName evidence="3">GNAT family N-acetyltransferase</fullName>
    </submittedName>
</protein>
<dbReference type="Pfam" id="PF00583">
    <property type="entry name" value="Acetyltransf_1"/>
    <property type="match status" value="1"/>
</dbReference>
<proteinExistence type="predicted"/>
<dbReference type="InterPro" id="IPR000182">
    <property type="entry name" value="GNAT_dom"/>
</dbReference>
<feature type="region of interest" description="Disordered" evidence="1">
    <location>
        <begin position="35"/>
        <end position="63"/>
    </location>
</feature>
<evidence type="ECO:0000259" key="2">
    <source>
        <dbReference type="PROSITE" id="PS51186"/>
    </source>
</evidence>
<accession>A0A931CHH2</accession>
<dbReference type="SUPFAM" id="SSF55729">
    <property type="entry name" value="Acyl-CoA N-acyltransferases (Nat)"/>
    <property type="match status" value="1"/>
</dbReference>
<dbReference type="CDD" id="cd04301">
    <property type="entry name" value="NAT_SF"/>
    <property type="match status" value="1"/>
</dbReference>
<dbReference type="AlphaFoldDB" id="A0A931CHH2"/>
<name>A0A931CHH2_9MICC</name>
<dbReference type="GO" id="GO:0016747">
    <property type="term" value="F:acyltransferase activity, transferring groups other than amino-acyl groups"/>
    <property type="evidence" value="ECO:0007669"/>
    <property type="project" value="InterPro"/>
</dbReference>
<gene>
    <name evidence="3" type="ORF">IV500_03200</name>
</gene>
<organism evidence="3 4">
    <name type="scientific">Arthrobacter terrae</name>
    <dbReference type="NCBI Taxonomy" id="2935737"/>
    <lineage>
        <taxon>Bacteria</taxon>
        <taxon>Bacillati</taxon>
        <taxon>Actinomycetota</taxon>
        <taxon>Actinomycetes</taxon>
        <taxon>Micrococcales</taxon>
        <taxon>Micrococcaceae</taxon>
        <taxon>Arthrobacter</taxon>
    </lineage>
</organism>
<evidence type="ECO:0000313" key="3">
    <source>
        <dbReference type="EMBL" id="MBG0738438.1"/>
    </source>
</evidence>
<feature type="domain" description="N-acetyltransferase" evidence="2">
    <location>
        <begin position="4"/>
        <end position="172"/>
    </location>
</feature>
<keyword evidence="4" id="KW-1185">Reference proteome</keyword>
<comment type="caution">
    <text evidence="3">The sequence shown here is derived from an EMBL/GenBank/DDBJ whole genome shotgun (WGS) entry which is preliminary data.</text>
</comment>
<evidence type="ECO:0000256" key="1">
    <source>
        <dbReference type="SAM" id="MobiDB-lite"/>
    </source>
</evidence>
<reference evidence="3 4" key="1">
    <citation type="submission" date="2020-11" db="EMBL/GenBank/DDBJ databases">
        <title>Arthrobacter antarcticus sp. nov., isolated from Antarctic Soil.</title>
        <authorList>
            <person name="Li J."/>
        </authorList>
    </citation>
    <scope>NUCLEOTIDE SEQUENCE [LARGE SCALE GENOMIC DNA]</scope>
    <source>
        <strain evidence="3 4">Z1-20</strain>
    </source>
</reference>
<evidence type="ECO:0000313" key="4">
    <source>
        <dbReference type="Proteomes" id="UP000655366"/>
    </source>
</evidence>
<dbReference type="PROSITE" id="PS51186">
    <property type="entry name" value="GNAT"/>
    <property type="match status" value="1"/>
</dbReference>
<dbReference type="InterPro" id="IPR016181">
    <property type="entry name" value="Acyl_CoA_acyltransferase"/>
</dbReference>
<dbReference type="Gene3D" id="3.40.630.30">
    <property type="match status" value="1"/>
</dbReference>